<evidence type="ECO:0000313" key="1">
    <source>
        <dbReference type="EMBL" id="MBC2604084.1"/>
    </source>
</evidence>
<protein>
    <submittedName>
        <fullName evidence="1">Uncharacterized protein</fullName>
    </submittedName>
</protein>
<comment type="caution">
    <text evidence="1">The sequence shown here is derived from an EMBL/GenBank/DDBJ whole genome shotgun (WGS) entry which is preliminary data.</text>
</comment>
<evidence type="ECO:0000313" key="2">
    <source>
        <dbReference type="Proteomes" id="UP000525652"/>
    </source>
</evidence>
<sequence>MPTIQMLEISRRKRFPSAGILLAWGTASILPGATAAAQENGQSESLLDSVSEFLRRGQLEGQIGIGANQRIYNNEAGDGPGLSWGYLQTRYVTPTYNGLSAGGAFLAVGEVWEDHTGDFDSVFTEPFDIEELYLEFLNDDQTLGAHIGRKTMPSNPGLDGDYQQGLNLHAGTESGYSLDFSIIDRWIRYSTYNYDLHGITGWDDVDAVNSAAGELFFAAVIDLPFSSHFTLSPYFNYQEDVMAYYGTTFTSSIPTENLAAQSHWDTQLILAIYDNQVPTSIEPDYEDAWGGLLYTGLAFERYSLGGGVYWISDNTIDTGAGAFHIFDPLKEDNLYPYNNQNDFELYYLKGSATFGDLTINPAIGIGRNHAIESDSIEIDVLFNYDLPGNFQLEGYFVYVDFEKDIFPSYFLGGATIGYNF</sequence>
<dbReference type="AlphaFoldDB" id="A0A7X1E6C0"/>
<dbReference type="Proteomes" id="UP000525652">
    <property type="component" value="Unassembled WGS sequence"/>
</dbReference>
<gene>
    <name evidence="1" type="ORF">H5P30_20060</name>
</gene>
<reference evidence="1 2" key="1">
    <citation type="submission" date="2020-07" db="EMBL/GenBank/DDBJ databases">
        <authorList>
            <person name="Feng X."/>
        </authorList>
    </citation>
    <scope>NUCLEOTIDE SEQUENCE [LARGE SCALE GENOMIC DNA]</scope>
    <source>
        <strain evidence="1 2">JCM14086</strain>
    </source>
</reference>
<proteinExistence type="predicted"/>
<dbReference type="EMBL" id="JACHVA010000138">
    <property type="protein sequence ID" value="MBC2604084.1"/>
    <property type="molecule type" value="Genomic_DNA"/>
</dbReference>
<accession>A0A7X1E6C0</accession>
<name>A0A7X1E6C0_9BACT</name>
<organism evidence="1 2">
    <name type="scientific">Puniceicoccus vermicola</name>
    <dbReference type="NCBI Taxonomy" id="388746"/>
    <lineage>
        <taxon>Bacteria</taxon>
        <taxon>Pseudomonadati</taxon>
        <taxon>Verrucomicrobiota</taxon>
        <taxon>Opitutia</taxon>
        <taxon>Puniceicoccales</taxon>
        <taxon>Puniceicoccaceae</taxon>
        <taxon>Puniceicoccus</taxon>
    </lineage>
</organism>
<keyword evidence="2" id="KW-1185">Reference proteome</keyword>
<dbReference type="RefSeq" id="WP_185694701.1">
    <property type="nucleotide sequence ID" value="NZ_JACHVA010000138.1"/>
</dbReference>